<keyword evidence="6 12" id="KW-0915">Sodium</keyword>
<keyword evidence="9 12" id="KW-0407">Ion channel</keyword>
<keyword evidence="7 12" id="KW-0406">Ion transport</keyword>
<comment type="catalytic activity">
    <reaction evidence="11">
        <text>fluoride(in) = fluoride(out)</text>
        <dbReference type="Rhea" id="RHEA:76159"/>
        <dbReference type="ChEBI" id="CHEBI:17051"/>
    </reaction>
    <physiologicalReaction direction="left-to-right" evidence="11">
        <dbReference type="Rhea" id="RHEA:76160"/>
    </physiologicalReaction>
</comment>
<comment type="function">
    <text evidence="12">Fluoride-specific ion channel. Important for reducing fluoride concentration in the cell, thus reducing its toxicity.</text>
</comment>
<evidence type="ECO:0000256" key="9">
    <source>
        <dbReference type="ARBA" id="ARBA00023303"/>
    </source>
</evidence>
<organism evidence="13 14">
    <name type="scientific">Spiribacter salilacus</name>
    <dbReference type="NCBI Taxonomy" id="2664894"/>
    <lineage>
        <taxon>Bacteria</taxon>
        <taxon>Pseudomonadati</taxon>
        <taxon>Pseudomonadota</taxon>
        <taxon>Gammaproteobacteria</taxon>
        <taxon>Chromatiales</taxon>
        <taxon>Ectothiorhodospiraceae</taxon>
        <taxon>Spiribacter</taxon>
    </lineage>
</organism>
<evidence type="ECO:0000256" key="5">
    <source>
        <dbReference type="ARBA" id="ARBA00022989"/>
    </source>
</evidence>
<evidence type="ECO:0000256" key="8">
    <source>
        <dbReference type="ARBA" id="ARBA00023136"/>
    </source>
</evidence>
<sequence length="132" mass="13703">MPAVNEWVAVASGGALGATLRFSVVMLADRVLPRGFPWGTLFVNVLGSAVIGVVFVLLIERGLLSPAWRSFLTIGLLGAFTTFSAFSLEAVSLLNTGEAGRAAVYVLASVMLCIAAAMVGMAIARGLITVFV</sequence>
<keyword evidence="14" id="KW-1185">Reference proteome</keyword>
<keyword evidence="12" id="KW-0479">Metal-binding</keyword>
<evidence type="ECO:0000256" key="3">
    <source>
        <dbReference type="ARBA" id="ARBA00022519"/>
    </source>
</evidence>
<dbReference type="HAMAP" id="MF_00454">
    <property type="entry name" value="FluC"/>
    <property type="match status" value="1"/>
</dbReference>
<keyword evidence="8 12" id="KW-0472">Membrane</keyword>
<keyword evidence="2 12" id="KW-1003">Cell membrane</keyword>
<reference evidence="13 14" key="1">
    <citation type="submission" date="2019-11" db="EMBL/GenBank/DDBJ databases">
        <authorList>
            <person name="Zhang X.Y."/>
        </authorList>
    </citation>
    <scope>NUCLEOTIDE SEQUENCE [LARGE SCALE GENOMIC DNA]</scope>
    <source>
        <strain evidence="13 14">C176</strain>
    </source>
</reference>
<keyword evidence="12" id="KW-0813">Transport</keyword>
<comment type="caution">
    <text evidence="13">The sequence shown here is derived from an EMBL/GenBank/DDBJ whole genome shotgun (WGS) entry which is preliminary data.</text>
</comment>
<gene>
    <name evidence="12 13" type="primary">crcB</name>
    <name evidence="12" type="synonym">fluC</name>
    <name evidence="13" type="ORF">GH984_00420</name>
</gene>
<evidence type="ECO:0000256" key="12">
    <source>
        <dbReference type="HAMAP-Rule" id="MF_00454"/>
    </source>
</evidence>
<dbReference type="GO" id="GO:0046872">
    <property type="term" value="F:metal ion binding"/>
    <property type="evidence" value="ECO:0007669"/>
    <property type="project" value="UniProtKB-KW"/>
</dbReference>
<feature type="transmembrane region" description="Helical" evidence="12">
    <location>
        <begin position="103"/>
        <end position="128"/>
    </location>
</feature>
<evidence type="ECO:0000256" key="2">
    <source>
        <dbReference type="ARBA" id="ARBA00022475"/>
    </source>
</evidence>
<name>A0A6N7QS82_9GAMM</name>
<comment type="similarity">
    <text evidence="10 12">Belongs to the fluoride channel Fluc/FEX (TC 1.A.43) family.</text>
</comment>
<keyword evidence="5 12" id="KW-1133">Transmembrane helix</keyword>
<dbReference type="InterPro" id="IPR003691">
    <property type="entry name" value="FluC"/>
</dbReference>
<feature type="transmembrane region" description="Helical" evidence="12">
    <location>
        <begin position="40"/>
        <end position="59"/>
    </location>
</feature>
<evidence type="ECO:0000256" key="10">
    <source>
        <dbReference type="ARBA" id="ARBA00035120"/>
    </source>
</evidence>
<evidence type="ECO:0000313" key="13">
    <source>
        <dbReference type="EMBL" id="MRH77177.1"/>
    </source>
</evidence>
<evidence type="ECO:0000256" key="6">
    <source>
        <dbReference type="ARBA" id="ARBA00023053"/>
    </source>
</evidence>
<dbReference type="GO" id="GO:0005886">
    <property type="term" value="C:plasma membrane"/>
    <property type="evidence" value="ECO:0007669"/>
    <property type="project" value="UniProtKB-SubCell"/>
</dbReference>
<feature type="binding site" evidence="12">
    <location>
        <position position="78"/>
    </location>
    <ligand>
        <name>Na(+)</name>
        <dbReference type="ChEBI" id="CHEBI:29101"/>
        <note>structural</note>
    </ligand>
</feature>
<evidence type="ECO:0000313" key="14">
    <source>
        <dbReference type="Proteomes" id="UP000433788"/>
    </source>
</evidence>
<comment type="subcellular location">
    <subcellularLocation>
        <location evidence="1 12">Cell membrane</location>
        <topology evidence="1 12">Multi-pass membrane protein</topology>
    </subcellularLocation>
</comment>
<feature type="transmembrane region" description="Helical" evidence="12">
    <location>
        <begin position="71"/>
        <end position="91"/>
    </location>
</feature>
<evidence type="ECO:0000256" key="11">
    <source>
        <dbReference type="ARBA" id="ARBA00035585"/>
    </source>
</evidence>
<comment type="activity regulation">
    <text evidence="12">Na(+) is not transported, but it plays an essential structural role and its presence is essential for fluoride channel function.</text>
</comment>
<proteinExistence type="inferred from homology"/>
<dbReference type="RefSeq" id="WP_153718252.1">
    <property type="nucleotide sequence ID" value="NZ_WJPP01000001.1"/>
</dbReference>
<dbReference type="GO" id="GO:0140114">
    <property type="term" value="P:cellular detoxification of fluoride"/>
    <property type="evidence" value="ECO:0007669"/>
    <property type="project" value="UniProtKB-UniRule"/>
</dbReference>
<dbReference type="PANTHER" id="PTHR28259">
    <property type="entry name" value="FLUORIDE EXPORT PROTEIN 1-RELATED"/>
    <property type="match status" value="1"/>
</dbReference>
<evidence type="ECO:0000256" key="4">
    <source>
        <dbReference type="ARBA" id="ARBA00022692"/>
    </source>
</evidence>
<evidence type="ECO:0000256" key="1">
    <source>
        <dbReference type="ARBA" id="ARBA00004651"/>
    </source>
</evidence>
<feature type="binding site" evidence="12">
    <location>
        <position position="81"/>
    </location>
    <ligand>
        <name>Na(+)</name>
        <dbReference type="ChEBI" id="CHEBI:29101"/>
        <note>structural</note>
    </ligand>
</feature>
<dbReference type="NCBIfam" id="TIGR00494">
    <property type="entry name" value="crcB"/>
    <property type="match status" value="1"/>
</dbReference>
<protein>
    <recommendedName>
        <fullName evidence="12">Fluoride-specific ion channel FluC</fullName>
    </recommendedName>
</protein>
<evidence type="ECO:0000256" key="7">
    <source>
        <dbReference type="ARBA" id="ARBA00023065"/>
    </source>
</evidence>
<accession>A0A6N7QS82</accession>
<keyword evidence="3" id="KW-0997">Cell inner membrane</keyword>
<dbReference type="GO" id="GO:0062054">
    <property type="term" value="F:fluoride channel activity"/>
    <property type="evidence" value="ECO:0007669"/>
    <property type="project" value="UniProtKB-UniRule"/>
</dbReference>
<dbReference type="PANTHER" id="PTHR28259:SF1">
    <property type="entry name" value="FLUORIDE EXPORT PROTEIN 1-RELATED"/>
    <property type="match status" value="1"/>
</dbReference>
<feature type="transmembrane region" description="Helical" evidence="12">
    <location>
        <begin position="7"/>
        <end position="28"/>
    </location>
</feature>
<dbReference type="EMBL" id="WJPP01000001">
    <property type="protein sequence ID" value="MRH77177.1"/>
    <property type="molecule type" value="Genomic_DNA"/>
</dbReference>
<dbReference type="AlphaFoldDB" id="A0A6N7QS82"/>
<dbReference type="Pfam" id="PF02537">
    <property type="entry name" value="CRCB"/>
    <property type="match status" value="1"/>
</dbReference>
<keyword evidence="4 12" id="KW-0812">Transmembrane</keyword>
<dbReference type="Proteomes" id="UP000433788">
    <property type="component" value="Unassembled WGS sequence"/>
</dbReference>